<reference evidence="1" key="1">
    <citation type="journal article" date="2015" name="Nature">
        <title>Complex archaea that bridge the gap between prokaryotes and eukaryotes.</title>
        <authorList>
            <person name="Spang A."/>
            <person name="Saw J.H."/>
            <person name="Jorgensen S.L."/>
            <person name="Zaremba-Niedzwiedzka K."/>
            <person name="Martijn J."/>
            <person name="Lind A.E."/>
            <person name="van Eijk R."/>
            <person name="Schleper C."/>
            <person name="Guy L."/>
            <person name="Ettema T.J."/>
        </authorList>
    </citation>
    <scope>NUCLEOTIDE SEQUENCE</scope>
</reference>
<protein>
    <submittedName>
        <fullName evidence="1">Uncharacterized protein</fullName>
    </submittedName>
</protein>
<proteinExistence type="predicted"/>
<name>A0A0F9N7T7_9ZZZZ</name>
<accession>A0A0F9N7T7</accession>
<organism evidence="1">
    <name type="scientific">marine sediment metagenome</name>
    <dbReference type="NCBI Taxonomy" id="412755"/>
    <lineage>
        <taxon>unclassified sequences</taxon>
        <taxon>metagenomes</taxon>
        <taxon>ecological metagenomes</taxon>
    </lineage>
</organism>
<dbReference type="EMBL" id="LAZR01004515">
    <property type="protein sequence ID" value="KKN07912.1"/>
    <property type="molecule type" value="Genomic_DNA"/>
</dbReference>
<sequence length="421" mass="48401">MTTKLKAEKVEAIQMRYASGVSLERLQREYGLTRYIIRKLILQGGGEIRGRGRSLNRQKPEPVLTQKLALLAETLGKRDADGSLLPVNDDVVRTIVLYALKHNDGRTFRKIDRRYGYEGALSAFRREQLESSYYFMGKIWRYVYRAVAKKKIQYSDYGIAKEDARLIMSVLTEADRGRILAWLAEAGEYVHLPNEDGVHRVVKDCMKTMNTIVGSKLRFVYQYDPAFDKSDLVSYLLVIAYRVAIKYDFEMKDGAFDYTKCLNYTNRSLWNAATLLIKEVGDGGVHSRLAKTDTEERVYQVTTISLDTPQEDEWLSIEAKLGEGPDSTIEVKSLISSITDKRLQEFLALDRENNPAFNEFVLKKTGKTETAVYIDDYDKWRQLAQHYTGLLTPQDRAPIKQAILADMDMWDYTNMGKEHEI</sequence>
<evidence type="ECO:0000313" key="1">
    <source>
        <dbReference type="EMBL" id="KKN07912.1"/>
    </source>
</evidence>
<gene>
    <name evidence="1" type="ORF">LCGC14_1061980</name>
</gene>
<dbReference type="AlphaFoldDB" id="A0A0F9N7T7"/>
<comment type="caution">
    <text evidence="1">The sequence shown here is derived from an EMBL/GenBank/DDBJ whole genome shotgun (WGS) entry which is preliminary data.</text>
</comment>